<sequence>MSSERPPTPPTPDQLPPAATFLPAGVRNWLTARYLADPNPARWQLAPAADPEPVVFVRFPEFAAFLLAAGVDLLPSLDAWKAAGWIADVRAELRPSDDPAARPPDFRLSLPAGDHRLVAIRRAALDAPTEPPATGHPTRRPAPTHLQRIDAQAAAIDTRPPHGLDPELAEAFVATAVAFRECTRLIDSAPALWEDAAAYRRLAAGVHAAADALRPALDAVDTRLRRAGGPHVMREALNDVLTLQAHAPLDPAGRRGGLNAVVTGLFRHGDTLFGRVDGRGLLDRLRDQLARFPPVPGGAPVAAGRSGDALPAFATAELESPHGPAVGLAVTAGRRVTGRVPPRASPGPPTPGTPPMSDHRPRWEPGRDPVHRLIQCLDVVAIALHRFHQQSFRLPRQQRGRPCDPEGSAGWFNGRDRLRADFEAVRDAVCTLEQSDAVGGFGQLLYDEAAGEFTRLGAWDEATRTTVAEAATWVNHAVRAPVAGIGPTPRPWHCDISQPVPSGQPQHGVQFEQEQHAVVDAARIRTALISALVQAGGHVPSDVRARRQLYSHSWQQADPITPDELLALARLTNVPPPAAAGDAKQPTAVPRPAGKSALGVDGTVKRVGRPILAETTSPVGRARHQLYLQIRAAIRKDPALRTVGQLVAHFQGPEHKDFLNTLRHDVRVTNKTKFFRAALKWVKDNPDAAA</sequence>
<dbReference type="AlphaFoldDB" id="A0A517Y0U2"/>
<dbReference type="Proteomes" id="UP000319576">
    <property type="component" value="Chromosome"/>
</dbReference>
<organism evidence="2 3">
    <name type="scientific">Urbifossiella limnaea</name>
    <dbReference type="NCBI Taxonomy" id="2528023"/>
    <lineage>
        <taxon>Bacteria</taxon>
        <taxon>Pseudomonadati</taxon>
        <taxon>Planctomycetota</taxon>
        <taxon>Planctomycetia</taxon>
        <taxon>Gemmatales</taxon>
        <taxon>Gemmataceae</taxon>
        <taxon>Urbifossiella</taxon>
    </lineage>
</organism>
<feature type="region of interest" description="Disordered" evidence="1">
    <location>
        <begin position="337"/>
        <end position="367"/>
    </location>
</feature>
<dbReference type="EMBL" id="CP036273">
    <property type="protein sequence ID" value="QDU23379.1"/>
    <property type="molecule type" value="Genomic_DNA"/>
</dbReference>
<reference evidence="2 3" key="1">
    <citation type="submission" date="2019-02" db="EMBL/GenBank/DDBJ databases">
        <title>Deep-cultivation of Planctomycetes and their phenomic and genomic characterization uncovers novel biology.</title>
        <authorList>
            <person name="Wiegand S."/>
            <person name="Jogler M."/>
            <person name="Boedeker C."/>
            <person name="Pinto D."/>
            <person name="Vollmers J."/>
            <person name="Rivas-Marin E."/>
            <person name="Kohn T."/>
            <person name="Peeters S.H."/>
            <person name="Heuer A."/>
            <person name="Rast P."/>
            <person name="Oberbeckmann S."/>
            <person name="Bunk B."/>
            <person name="Jeske O."/>
            <person name="Meyerdierks A."/>
            <person name="Storesund J.E."/>
            <person name="Kallscheuer N."/>
            <person name="Luecker S."/>
            <person name="Lage O.M."/>
            <person name="Pohl T."/>
            <person name="Merkel B.J."/>
            <person name="Hornburger P."/>
            <person name="Mueller R.-W."/>
            <person name="Bruemmer F."/>
            <person name="Labrenz M."/>
            <person name="Spormann A.M."/>
            <person name="Op den Camp H."/>
            <person name="Overmann J."/>
            <person name="Amann R."/>
            <person name="Jetten M.S.M."/>
            <person name="Mascher T."/>
            <person name="Medema M.H."/>
            <person name="Devos D.P."/>
            <person name="Kaster A.-K."/>
            <person name="Ovreas L."/>
            <person name="Rohde M."/>
            <person name="Galperin M.Y."/>
            <person name="Jogler C."/>
        </authorList>
    </citation>
    <scope>NUCLEOTIDE SEQUENCE [LARGE SCALE GENOMIC DNA]</scope>
    <source>
        <strain evidence="2 3">ETA_A1</strain>
    </source>
</reference>
<protein>
    <submittedName>
        <fullName evidence="2">Uncharacterized protein</fullName>
    </submittedName>
</protein>
<dbReference type="KEGG" id="uli:ETAA1_53780"/>
<evidence type="ECO:0000313" key="3">
    <source>
        <dbReference type="Proteomes" id="UP000319576"/>
    </source>
</evidence>
<accession>A0A517Y0U2</accession>
<name>A0A517Y0U2_9BACT</name>
<feature type="compositionally biased region" description="Pro residues" evidence="1">
    <location>
        <begin position="343"/>
        <end position="354"/>
    </location>
</feature>
<proteinExistence type="predicted"/>
<gene>
    <name evidence="2" type="ORF">ETAA1_53780</name>
</gene>
<dbReference type="RefSeq" id="WP_145243599.1">
    <property type="nucleotide sequence ID" value="NZ_CP036273.1"/>
</dbReference>
<feature type="compositionally biased region" description="Basic and acidic residues" evidence="1">
    <location>
        <begin position="357"/>
        <end position="367"/>
    </location>
</feature>
<evidence type="ECO:0000313" key="2">
    <source>
        <dbReference type="EMBL" id="QDU23379.1"/>
    </source>
</evidence>
<keyword evidence="3" id="KW-1185">Reference proteome</keyword>
<feature type="region of interest" description="Disordered" evidence="1">
    <location>
        <begin position="577"/>
        <end position="597"/>
    </location>
</feature>
<evidence type="ECO:0000256" key="1">
    <source>
        <dbReference type="SAM" id="MobiDB-lite"/>
    </source>
</evidence>